<feature type="compositionally biased region" description="Pro residues" evidence="1">
    <location>
        <begin position="134"/>
        <end position="144"/>
    </location>
</feature>
<name>A0A1H9KG59_9PSEU</name>
<accession>A0A1H9KG59</accession>
<dbReference type="InterPro" id="IPR018961">
    <property type="entry name" value="DnaJ_homolog_subfam-C_membr-28"/>
</dbReference>
<keyword evidence="4" id="KW-1185">Reference proteome</keyword>
<gene>
    <name evidence="3" type="ORF">SAMN04487818_101168</name>
</gene>
<evidence type="ECO:0000256" key="1">
    <source>
        <dbReference type="SAM" id="MobiDB-lite"/>
    </source>
</evidence>
<proteinExistence type="predicted"/>
<dbReference type="STRING" id="155974.SAMN04487818_101168"/>
<evidence type="ECO:0000313" key="3">
    <source>
        <dbReference type="EMBL" id="SEQ98131.1"/>
    </source>
</evidence>
<protein>
    <recommendedName>
        <fullName evidence="2">DnaJ homologue subfamily C member 28 conserved domain-containing protein</fullName>
    </recommendedName>
</protein>
<dbReference type="EMBL" id="FOGI01000001">
    <property type="protein sequence ID" value="SEQ98131.1"/>
    <property type="molecule type" value="Genomic_DNA"/>
</dbReference>
<feature type="region of interest" description="Disordered" evidence="1">
    <location>
        <begin position="134"/>
        <end position="154"/>
    </location>
</feature>
<feature type="domain" description="DnaJ homologue subfamily C member 28 conserved" evidence="2">
    <location>
        <begin position="14"/>
        <end position="81"/>
    </location>
</feature>
<evidence type="ECO:0000259" key="2">
    <source>
        <dbReference type="Pfam" id="PF09350"/>
    </source>
</evidence>
<reference evidence="4" key="1">
    <citation type="submission" date="2016-10" db="EMBL/GenBank/DDBJ databases">
        <authorList>
            <person name="Varghese N."/>
            <person name="Submissions S."/>
        </authorList>
    </citation>
    <scope>NUCLEOTIDE SEQUENCE [LARGE SCALE GENOMIC DNA]</scope>
    <source>
        <strain evidence="4">DSM 44260</strain>
    </source>
</reference>
<dbReference type="AlphaFoldDB" id="A0A1H9KG59"/>
<evidence type="ECO:0000313" key="4">
    <source>
        <dbReference type="Proteomes" id="UP000199051"/>
    </source>
</evidence>
<dbReference type="RefSeq" id="WP_092774444.1">
    <property type="nucleotide sequence ID" value="NZ_FOGI01000001.1"/>
</dbReference>
<dbReference type="Proteomes" id="UP000199051">
    <property type="component" value="Unassembled WGS sequence"/>
</dbReference>
<organism evidence="3 4">
    <name type="scientific">Actinokineospora terrae</name>
    <dbReference type="NCBI Taxonomy" id="155974"/>
    <lineage>
        <taxon>Bacteria</taxon>
        <taxon>Bacillati</taxon>
        <taxon>Actinomycetota</taxon>
        <taxon>Actinomycetes</taxon>
        <taxon>Pseudonocardiales</taxon>
        <taxon>Pseudonocardiaceae</taxon>
        <taxon>Actinokineospora</taxon>
    </lineage>
</organism>
<dbReference type="Pfam" id="PF09350">
    <property type="entry name" value="DJC28_CD"/>
    <property type="match status" value="1"/>
</dbReference>
<sequence>MTKRKPPGVSPESWVEAQIREATNRGAFDNLPGAGKPLPNLHDPQAWLTAYLRREGVETEALLPEPLRLRKEIDRLPDTLRTAPTERVVREVVGDLNTRIRTWMRNGQDTHFIVPLVDEAEAVATWHTTRPVVPPAAPPYPPVKRPWWRRKGSS</sequence>